<organism evidence="3">
    <name type="scientific">Escherichia coli</name>
    <dbReference type="NCBI Taxonomy" id="562"/>
    <lineage>
        <taxon>Bacteria</taxon>
        <taxon>Pseudomonadati</taxon>
        <taxon>Pseudomonadota</taxon>
        <taxon>Gammaproteobacteria</taxon>
        <taxon>Enterobacterales</taxon>
        <taxon>Enterobacteriaceae</taxon>
        <taxon>Escherichia</taxon>
    </lineage>
</organism>
<dbReference type="GO" id="GO:0016757">
    <property type="term" value="F:glycosyltransferase activity"/>
    <property type="evidence" value="ECO:0007669"/>
    <property type="project" value="InterPro"/>
</dbReference>
<evidence type="ECO:0000256" key="1">
    <source>
        <dbReference type="ARBA" id="ARBA00022679"/>
    </source>
</evidence>
<gene>
    <name evidence="4" type="ORF">BTB68_003647</name>
    <name evidence="5" type="ORF">GRW24_02355</name>
</gene>
<evidence type="ECO:0000313" key="4">
    <source>
        <dbReference type="EMBL" id="EFF8955634.1"/>
    </source>
</evidence>
<dbReference type="SUPFAM" id="SSF53756">
    <property type="entry name" value="UDP-Glycosyltransferase/glycogen phosphorylase"/>
    <property type="match status" value="1"/>
</dbReference>
<dbReference type="Proteomes" id="UP000524010">
    <property type="component" value="Unassembled WGS sequence"/>
</dbReference>
<evidence type="ECO:0000313" key="7">
    <source>
        <dbReference type="Proteomes" id="UP000524010"/>
    </source>
</evidence>
<dbReference type="Pfam" id="PF00534">
    <property type="entry name" value="Glycos_transf_1"/>
    <property type="match status" value="1"/>
</dbReference>
<dbReference type="Proteomes" id="UP000447081">
    <property type="component" value="Unassembled WGS sequence"/>
</dbReference>
<dbReference type="EMBL" id="AASRHK010000043">
    <property type="protein sequence ID" value="EFF8955634.1"/>
    <property type="molecule type" value="Genomic_DNA"/>
</dbReference>
<dbReference type="PATRIC" id="fig|562.7242.peg.4914"/>
<evidence type="ECO:0000313" key="3">
    <source>
        <dbReference type="EMBL" id="BAQ01932.1"/>
    </source>
</evidence>
<reference evidence="3" key="1">
    <citation type="journal article" date="2014" name="DNA Res.">
        <title>A complete view of the genetic diversity of the Escherichia coli O-antigen biosynthesis gene cluster.</title>
        <authorList>
            <person name="Iguchi A."/>
            <person name="Iyoda S."/>
            <person name="Kikuchi T."/>
            <person name="Ogura Y."/>
            <person name="Katsura K."/>
            <person name="Ohnishi M."/>
            <person name="Hayashi T."/>
            <person name="Thomson N.R."/>
        </authorList>
    </citation>
    <scope>NUCLEOTIDE SEQUENCE</scope>
    <source>
        <strain evidence="3">E29518</strain>
    </source>
</reference>
<evidence type="ECO:0000313" key="5">
    <source>
        <dbReference type="EMBL" id="MXJ07335.1"/>
    </source>
</evidence>
<feature type="domain" description="Glycosyl transferase family 1" evidence="2">
    <location>
        <begin position="192"/>
        <end position="300"/>
    </location>
</feature>
<dbReference type="PANTHER" id="PTHR46401">
    <property type="entry name" value="GLYCOSYLTRANSFERASE WBBK-RELATED"/>
    <property type="match status" value="1"/>
</dbReference>
<evidence type="ECO:0000259" key="2">
    <source>
        <dbReference type="Pfam" id="PF00534"/>
    </source>
</evidence>
<accession>A0A0A8J7E1</accession>
<dbReference type="RefSeq" id="WP_001543916.1">
    <property type="nucleotide sequence ID" value="NZ_AP022298.1"/>
</dbReference>
<dbReference type="Gene3D" id="3.40.50.2000">
    <property type="entry name" value="Glycogen Phosphorylase B"/>
    <property type="match status" value="1"/>
</dbReference>
<dbReference type="EMBL" id="AB812074">
    <property type="protein sequence ID" value="BAQ01932.1"/>
    <property type="molecule type" value="Genomic_DNA"/>
</dbReference>
<reference evidence="4 7" key="3">
    <citation type="submission" date="2020-02" db="EMBL/GenBank/DDBJ databases">
        <authorList>
            <consortium name="PulseNet: The National Subtyping Network for Foodborne Disease Surveillance"/>
            <person name="Tarr C.L."/>
            <person name="Trees E."/>
            <person name="Katz L.S."/>
            <person name="Carleton-Romer H.A."/>
            <person name="Stroika S."/>
            <person name="Kucerova Z."/>
            <person name="Roache K.F."/>
            <person name="Sabol A.L."/>
            <person name="Besser J."/>
            <person name="Gerner-Smidt P."/>
        </authorList>
    </citation>
    <scope>NUCLEOTIDE SEQUENCE [LARGE SCALE GENOMIC DNA]</scope>
    <source>
        <strain evidence="4 7">PNUSAE005278</strain>
    </source>
</reference>
<proteinExistence type="predicted"/>
<reference evidence="5 6" key="2">
    <citation type="submission" date="2019-12" db="EMBL/GenBank/DDBJ databases">
        <title>Enteriobacteria Tanzani isolates_10434.</title>
        <authorList>
            <person name="Subbiah M."/>
            <person name="Call D."/>
        </authorList>
    </citation>
    <scope>NUCLEOTIDE SEQUENCE [LARGE SCALE GENOMIC DNA]</scope>
    <source>
        <strain evidence="5 6">10434wG3</strain>
    </source>
</reference>
<sequence>MKKILLFNFYNGVLYRGIPIYSSNLKIGLEKEGCEVNEWKCPNALNKMPRFLLDLLFVFSEQILMPLICFFGRYDKVIYPYNSCSILSAIVGKSLLIIHDFIPNKKNKSKLSLSALYIVLTQRVHTLLKRDVAFVSRTTQRIGKNVSWLKKCGVYLFPNSFYILERELANLKCKFFQKDEYAVLISGNGTNKEFTKAMELWKGCNICYSHHLKVIGLGGHQEWAQKILKSLNINNVSILPVLSDSALLCEIINASFVWAHSNHEGFGRPVIEGRMCGKNVLATNISAFREHKDDNVFLYNQNSFCENLRLAHSFGCKPNYKIKYHLILEEQIKKWLMKN</sequence>
<dbReference type="InterPro" id="IPR001296">
    <property type="entry name" value="Glyco_trans_1"/>
</dbReference>
<dbReference type="EMBL" id="WUIG01000011">
    <property type="protein sequence ID" value="MXJ07335.1"/>
    <property type="molecule type" value="Genomic_DNA"/>
</dbReference>
<keyword evidence="1 3" id="KW-0808">Transferase</keyword>
<evidence type="ECO:0000313" key="6">
    <source>
        <dbReference type="Proteomes" id="UP000447081"/>
    </source>
</evidence>
<dbReference type="GO" id="GO:0009103">
    <property type="term" value="P:lipopolysaccharide biosynthetic process"/>
    <property type="evidence" value="ECO:0007669"/>
    <property type="project" value="TreeGrafter"/>
</dbReference>
<protein>
    <submittedName>
        <fullName evidence="4 5">Glycosyltransferase</fullName>
    </submittedName>
    <submittedName>
        <fullName evidence="3">Putative glycosyltransferase</fullName>
    </submittedName>
</protein>
<dbReference type="PANTHER" id="PTHR46401:SF2">
    <property type="entry name" value="GLYCOSYLTRANSFERASE WBBK-RELATED"/>
    <property type="match status" value="1"/>
</dbReference>
<name>A0A0A8J7E1_ECOLX</name>
<dbReference type="AlphaFoldDB" id="A0A0A8J7E1"/>